<evidence type="ECO:0008006" key="3">
    <source>
        <dbReference type="Google" id="ProtNLM"/>
    </source>
</evidence>
<evidence type="ECO:0000313" key="2">
    <source>
        <dbReference type="Proteomes" id="UP000008312"/>
    </source>
</evidence>
<name>D8M0M9_BLAHO</name>
<dbReference type="SUPFAM" id="SSF103657">
    <property type="entry name" value="BAR/IMD domain-like"/>
    <property type="match status" value="1"/>
</dbReference>
<dbReference type="Proteomes" id="UP000008312">
    <property type="component" value="Unassembled WGS sequence"/>
</dbReference>
<dbReference type="AlphaFoldDB" id="D8M0M9"/>
<evidence type="ECO:0000313" key="1">
    <source>
        <dbReference type="EMBL" id="CBK21618.2"/>
    </source>
</evidence>
<reference evidence="1" key="1">
    <citation type="submission" date="2010-02" db="EMBL/GenBank/DDBJ databases">
        <title>Sequencing and annotation of the Blastocystis hominis genome.</title>
        <authorList>
            <person name="Wincker P."/>
        </authorList>
    </citation>
    <scope>NUCLEOTIDE SEQUENCE</scope>
    <source>
        <strain evidence="1">Singapore isolate B</strain>
    </source>
</reference>
<dbReference type="EMBL" id="FN668643">
    <property type="protein sequence ID" value="CBK21618.2"/>
    <property type="molecule type" value="Genomic_DNA"/>
</dbReference>
<dbReference type="OrthoDB" id="10472159at2759"/>
<dbReference type="InterPro" id="IPR027267">
    <property type="entry name" value="AH/BAR_dom_sf"/>
</dbReference>
<sequence>MQRTLQQLAGAALDSLGLSKIEDAQLLAHLHTLDSMEVSLRDIEKVSSEVFSAFESMQTSMSNVISSSTELVNAYDKDPTMKSTLSCYKNMYMFSTSKLEKELRSRIEENIFAKVEIRREVLSSIRKRIEDCNQLNAHYTNVSHNLDSIRSDPANLEQLTPTELSDLESECAQLQSQVLEQKEQLANDISSYVTNTRQFLCECYHYLGSLDSLLLTSFHTSLTENRGDDAFPPIPETAATQVVPLQITAGLSTIHYFNMKVFPRGWVEGRAERACGGK</sequence>
<dbReference type="Gene3D" id="1.20.1270.60">
    <property type="entry name" value="Arfaptin homology (AH) domain/BAR domain"/>
    <property type="match status" value="1"/>
</dbReference>
<proteinExistence type="predicted"/>
<organism evidence="1">
    <name type="scientific">Blastocystis hominis</name>
    <dbReference type="NCBI Taxonomy" id="12968"/>
    <lineage>
        <taxon>Eukaryota</taxon>
        <taxon>Sar</taxon>
        <taxon>Stramenopiles</taxon>
        <taxon>Bigyra</taxon>
        <taxon>Opalozoa</taxon>
        <taxon>Opalinata</taxon>
        <taxon>Blastocystidae</taxon>
        <taxon>Blastocystis</taxon>
    </lineage>
</organism>
<protein>
    <recommendedName>
        <fullName evidence="3">BAR domain-containing protein</fullName>
    </recommendedName>
</protein>
<gene>
    <name evidence="1" type="ORF">GSBLH_T00001757001</name>
</gene>
<keyword evidence="2" id="KW-1185">Reference proteome</keyword>
<dbReference type="InParanoid" id="D8M0M9"/>
<dbReference type="RefSeq" id="XP_012895666.1">
    <property type="nucleotide sequence ID" value="XM_013040212.1"/>
</dbReference>
<dbReference type="GeneID" id="24918987"/>
<accession>D8M0M9</accession>